<accession>A0ACB9IFX9</accession>
<gene>
    <name evidence="1" type="ORF">L1987_22897</name>
</gene>
<evidence type="ECO:0000313" key="2">
    <source>
        <dbReference type="Proteomes" id="UP001056120"/>
    </source>
</evidence>
<dbReference type="Proteomes" id="UP001056120">
    <property type="component" value="Linkage Group LG08"/>
</dbReference>
<reference evidence="2" key="1">
    <citation type="journal article" date="2022" name="Mol. Ecol. Resour.">
        <title>The genomes of chicory, endive, great burdock and yacon provide insights into Asteraceae palaeo-polyploidization history and plant inulin production.</title>
        <authorList>
            <person name="Fan W."/>
            <person name="Wang S."/>
            <person name="Wang H."/>
            <person name="Wang A."/>
            <person name="Jiang F."/>
            <person name="Liu H."/>
            <person name="Zhao H."/>
            <person name="Xu D."/>
            <person name="Zhang Y."/>
        </authorList>
    </citation>
    <scope>NUCLEOTIDE SEQUENCE [LARGE SCALE GENOMIC DNA]</scope>
    <source>
        <strain evidence="2">cv. Yunnan</strain>
    </source>
</reference>
<dbReference type="EMBL" id="CM042025">
    <property type="protein sequence ID" value="KAI3806977.1"/>
    <property type="molecule type" value="Genomic_DNA"/>
</dbReference>
<sequence length="296" mass="33375">MDAMVTVDEKKAHVVCVPLPAQSHIKCMLKLARLLHHKGIQITFVNIQSDHNRLFKSADPEDVDAGLETPVTCIISDGLMNYTKTPYAAERLGVPIILCWTLAACGFMACYQAKVLLDKGLVPIKDTNEYLDMVIDWIPGMEGIRLRDLPPYLLATKHDDPGLTAYVEAARMADKVSHMIIHTFYELEATLINELRSIFPQIYAVGPLQLHLNQEAENSKFDSYSLRKEESECVQWLDSKESNSVVYVSFGSEREISSQELLEFGWGLVNSNDYFLWIIRVDLVDGKHAVFPRGGD</sequence>
<protein>
    <submittedName>
        <fullName evidence="1">Uncharacterized protein</fullName>
    </submittedName>
</protein>
<proteinExistence type="predicted"/>
<evidence type="ECO:0000313" key="1">
    <source>
        <dbReference type="EMBL" id="KAI3806977.1"/>
    </source>
</evidence>
<name>A0ACB9IFX9_9ASTR</name>
<comment type="caution">
    <text evidence="1">The sequence shown here is derived from an EMBL/GenBank/DDBJ whole genome shotgun (WGS) entry which is preliminary data.</text>
</comment>
<organism evidence="1 2">
    <name type="scientific">Smallanthus sonchifolius</name>
    <dbReference type="NCBI Taxonomy" id="185202"/>
    <lineage>
        <taxon>Eukaryota</taxon>
        <taxon>Viridiplantae</taxon>
        <taxon>Streptophyta</taxon>
        <taxon>Embryophyta</taxon>
        <taxon>Tracheophyta</taxon>
        <taxon>Spermatophyta</taxon>
        <taxon>Magnoliopsida</taxon>
        <taxon>eudicotyledons</taxon>
        <taxon>Gunneridae</taxon>
        <taxon>Pentapetalae</taxon>
        <taxon>asterids</taxon>
        <taxon>campanulids</taxon>
        <taxon>Asterales</taxon>
        <taxon>Asteraceae</taxon>
        <taxon>Asteroideae</taxon>
        <taxon>Heliantheae alliance</taxon>
        <taxon>Millerieae</taxon>
        <taxon>Smallanthus</taxon>
    </lineage>
</organism>
<reference evidence="1 2" key="2">
    <citation type="journal article" date="2022" name="Mol. Ecol. Resour.">
        <title>The genomes of chicory, endive, great burdock and yacon provide insights into Asteraceae paleo-polyploidization history and plant inulin production.</title>
        <authorList>
            <person name="Fan W."/>
            <person name="Wang S."/>
            <person name="Wang H."/>
            <person name="Wang A."/>
            <person name="Jiang F."/>
            <person name="Liu H."/>
            <person name="Zhao H."/>
            <person name="Xu D."/>
            <person name="Zhang Y."/>
        </authorList>
    </citation>
    <scope>NUCLEOTIDE SEQUENCE [LARGE SCALE GENOMIC DNA]</scope>
    <source>
        <strain evidence="2">cv. Yunnan</strain>
        <tissue evidence="1">Leaves</tissue>
    </source>
</reference>
<keyword evidence="2" id="KW-1185">Reference proteome</keyword>